<dbReference type="InParanoid" id="H3GQB7"/>
<keyword evidence="4 5" id="KW-0732">Signal</keyword>
<sequence length="176" mass="19943">MRACYLLLVAATTLLATVSAATDADNTKLSQMTTSDTIQSIDAAQAATTKRFLRRYKVTEEDEESEDDLENEESEDDTEDEERTIPNIKVLDDVVENVAKSKVTDDAIMKIITNGKNKENMSMFNQLFENQVTMQRLKQLVKTLPKEESSKITQFYQWFREFKRGESIRAAANAAA</sequence>
<evidence type="ECO:0000256" key="2">
    <source>
        <dbReference type="ARBA" id="ARBA00010400"/>
    </source>
</evidence>
<organism evidence="7 8">
    <name type="scientific">Phytophthora ramorum</name>
    <name type="common">Sudden oak death agent</name>
    <dbReference type="NCBI Taxonomy" id="164328"/>
    <lineage>
        <taxon>Eukaryota</taxon>
        <taxon>Sar</taxon>
        <taxon>Stramenopiles</taxon>
        <taxon>Oomycota</taxon>
        <taxon>Peronosporomycetes</taxon>
        <taxon>Peronosporales</taxon>
        <taxon>Peronosporaceae</taxon>
        <taxon>Phytophthora</taxon>
    </lineage>
</organism>
<evidence type="ECO:0000256" key="1">
    <source>
        <dbReference type="ARBA" id="ARBA00004613"/>
    </source>
</evidence>
<proteinExistence type="inferred from homology"/>
<dbReference type="Proteomes" id="UP000005238">
    <property type="component" value="Unassembled WGS sequence"/>
</dbReference>
<dbReference type="GO" id="GO:0005576">
    <property type="term" value="C:extracellular region"/>
    <property type="evidence" value="ECO:0007669"/>
    <property type="project" value="UniProtKB-SubCell"/>
</dbReference>
<evidence type="ECO:0000313" key="7">
    <source>
        <dbReference type="EnsemblProtists" id="Phyra78979"/>
    </source>
</evidence>
<dbReference type="RefSeq" id="XP_067737583.1">
    <property type="nucleotide sequence ID" value="XM_067885405.1"/>
</dbReference>
<evidence type="ECO:0000256" key="6">
    <source>
        <dbReference type="SAM" id="MobiDB-lite"/>
    </source>
</evidence>
<feature type="compositionally biased region" description="Acidic residues" evidence="6">
    <location>
        <begin position="60"/>
        <end position="82"/>
    </location>
</feature>
<dbReference type="VEuPathDB" id="FungiDB:KRP23_14568"/>
<keyword evidence="8" id="KW-1185">Reference proteome</keyword>
<comment type="subcellular location">
    <subcellularLocation>
        <location evidence="1 5">Secreted</location>
    </subcellularLocation>
</comment>
<feature type="signal peptide" evidence="5">
    <location>
        <begin position="1"/>
        <end position="20"/>
    </location>
</feature>
<evidence type="ECO:0000256" key="3">
    <source>
        <dbReference type="ARBA" id="ARBA00022525"/>
    </source>
</evidence>
<feature type="chain" id="PRO_5028506178" description="RxLR effector protein" evidence="5">
    <location>
        <begin position="21"/>
        <end position="176"/>
    </location>
</feature>
<keyword evidence="3 5" id="KW-0964">Secreted</keyword>
<evidence type="ECO:0000313" key="8">
    <source>
        <dbReference type="Proteomes" id="UP000005238"/>
    </source>
</evidence>
<dbReference type="HOGENOM" id="CLU_1647074_0_0_1"/>
<dbReference type="Pfam" id="PF16810">
    <property type="entry name" value="RXLR"/>
    <property type="match status" value="1"/>
</dbReference>
<dbReference type="AlphaFoldDB" id="H3GQB7"/>
<dbReference type="GeneID" id="94221200"/>
<accession>H3GQB7</accession>
<evidence type="ECO:0000256" key="4">
    <source>
        <dbReference type="ARBA" id="ARBA00022729"/>
    </source>
</evidence>
<protein>
    <recommendedName>
        <fullName evidence="5">RxLR effector protein</fullName>
    </recommendedName>
</protein>
<dbReference type="EnsemblProtists" id="Phyra78979">
    <property type="protein sequence ID" value="Phyra78979"/>
    <property type="gene ID" value="Phyra78979"/>
</dbReference>
<feature type="region of interest" description="Disordered" evidence="6">
    <location>
        <begin position="57"/>
        <end position="86"/>
    </location>
</feature>
<dbReference type="InterPro" id="IPR031825">
    <property type="entry name" value="RXLR"/>
</dbReference>
<comment type="similarity">
    <text evidence="2 5">Belongs to the RxLR effector family.</text>
</comment>
<dbReference type="EMBL" id="DS566033">
    <property type="status" value="NOT_ANNOTATED_CDS"/>
    <property type="molecule type" value="Genomic_DNA"/>
</dbReference>
<reference evidence="8" key="1">
    <citation type="journal article" date="2006" name="Science">
        <title>Phytophthora genome sequences uncover evolutionary origins and mechanisms of pathogenesis.</title>
        <authorList>
            <person name="Tyler B.M."/>
            <person name="Tripathy S."/>
            <person name="Zhang X."/>
            <person name="Dehal P."/>
            <person name="Jiang R.H."/>
            <person name="Aerts A."/>
            <person name="Arredondo F.D."/>
            <person name="Baxter L."/>
            <person name="Bensasson D."/>
            <person name="Beynon J.L."/>
            <person name="Chapman J."/>
            <person name="Damasceno C.M."/>
            <person name="Dorrance A.E."/>
            <person name="Dou D."/>
            <person name="Dickerman A.W."/>
            <person name="Dubchak I.L."/>
            <person name="Garbelotto M."/>
            <person name="Gijzen M."/>
            <person name="Gordon S.G."/>
            <person name="Govers F."/>
            <person name="Grunwald N.J."/>
            <person name="Huang W."/>
            <person name="Ivors K.L."/>
            <person name="Jones R.W."/>
            <person name="Kamoun S."/>
            <person name="Krampis K."/>
            <person name="Lamour K.H."/>
            <person name="Lee M.K."/>
            <person name="McDonald W.H."/>
            <person name="Medina M."/>
            <person name="Meijer H.J."/>
            <person name="Nordberg E.K."/>
            <person name="Maclean D.J."/>
            <person name="Ospina-Giraldo M.D."/>
            <person name="Morris P.F."/>
            <person name="Phuntumart V."/>
            <person name="Putnam N.H."/>
            <person name="Rash S."/>
            <person name="Rose J.K."/>
            <person name="Sakihama Y."/>
            <person name="Salamov A.A."/>
            <person name="Savidor A."/>
            <person name="Scheuring C.F."/>
            <person name="Smith B.M."/>
            <person name="Sobral B.W."/>
            <person name="Terry A."/>
            <person name="Torto-Alalibo T.A."/>
            <person name="Win J."/>
            <person name="Xu Z."/>
            <person name="Zhang H."/>
            <person name="Grigoriev I.V."/>
            <person name="Rokhsar D.S."/>
            <person name="Boore J.L."/>
        </authorList>
    </citation>
    <scope>NUCLEOTIDE SEQUENCE [LARGE SCALE GENOMIC DNA]</scope>
    <source>
        <strain evidence="8">Pr102</strain>
    </source>
</reference>
<comment type="function">
    <text evidence="5">Effector that suppresses plant defense responses during pathogen infection.</text>
</comment>
<evidence type="ECO:0000256" key="5">
    <source>
        <dbReference type="RuleBase" id="RU367124"/>
    </source>
</evidence>
<reference evidence="7" key="2">
    <citation type="submission" date="2015-06" db="UniProtKB">
        <authorList>
            <consortium name="EnsemblProtists"/>
        </authorList>
    </citation>
    <scope>IDENTIFICATION</scope>
    <source>
        <strain evidence="7">Pr102</strain>
    </source>
</reference>
<name>H3GQB7_PHYRM</name>
<comment type="domain">
    <text evidence="5">The RxLR-dEER motif acts to carry the protein into the host cell cytoplasm through binding to cell surface phosphatidylinositol-3-phosphate.</text>
</comment>
<dbReference type="VEuPathDB" id="FungiDB:KRP22_4408"/>